<dbReference type="Proteomes" id="UP000580861">
    <property type="component" value="Unassembled WGS sequence"/>
</dbReference>
<dbReference type="InterPro" id="IPR045596">
    <property type="entry name" value="DUF6459"/>
</dbReference>
<sequence>MTSYVLRRLKPYEPPCRPESRPGRLMHRVPPPDNQLVLDLPLAGERFTEEPEPSPDTLDGRQVGRLLTTILEACDGRRPAVQVRPILDPALHSALLDRGRRRPPGGYRPKSIHLCHPADGVIEACATVEQNERCLALAARFERTRAGWVCTRFHLLKPPRRVSALRLAA</sequence>
<dbReference type="AlphaFoldDB" id="A0A841B1V9"/>
<keyword evidence="3" id="KW-1185">Reference proteome</keyword>
<evidence type="ECO:0000313" key="2">
    <source>
        <dbReference type="EMBL" id="MBB5852695.1"/>
    </source>
</evidence>
<dbReference type="EMBL" id="JACHMX010000001">
    <property type="protein sequence ID" value="MBB5852695.1"/>
    <property type="molecule type" value="Genomic_DNA"/>
</dbReference>
<organism evidence="2 3">
    <name type="scientific">Amycolatopsis umgeniensis</name>
    <dbReference type="NCBI Taxonomy" id="336628"/>
    <lineage>
        <taxon>Bacteria</taxon>
        <taxon>Bacillati</taxon>
        <taxon>Actinomycetota</taxon>
        <taxon>Actinomycetes</taxon>
        <taxon>Pseudonocardiales</taxon>
        <taxon>Pseudonocardiaceae</taxon>
        <taxon>Amycolatopsis</taxon>
    </lineage>
</organism>
<evidence type="ECO:0000313" key="3">
    <source>
        <dbReference type="Proteomes" id="UP000580861"/>
    </source>
</evidence>
<feature type="region of interest" description="Disordered" evidence="1">
    <location>
        <begin position="11"/>
        <end position="32"/>
    </location>
</feature>
<protein>
    <submittedName>
        <fullName evidence="2">Uncharacterized protein</fullName>
    </submittedName>
</protein>
<dbReference type="Pfam" id="PF20060">
    <property type="entry name" value="DUF6459"/>
    <property type="match status" value="1"/>
</dbReference>
<comment type="caution">
    <text evidence="2">The sequence shown here is derived from an EMBL/GenBank/DDBJ whole genome shotgun (WGS) entry which is preliminary data.</text>
</comment>
<proteinExistence type="predicted"/>
<accession>A0A841B1V9</accession>
<name>A0A841B1V9_9PSEU</name>
<gene>
    <name evidence="2" type="ORF">HDA45_002782</name>
</gene>
<reference evidence="2 3" key="1">
    <citation type="submission" date="2020-08" db="EMBL/GenBank/DDBJ databases">
        <title>Sequencing the genomes of 1000 actinobacteria strains.</title>
        <authorList>
            <person name="Klenk H.-P."/>
        </authorList>
    </citation>
    <scope>NUCLEOTIDE SEQUENCE [LARGE SCALE GENOMIC DNA]</scope>
    <source>
        <strain evidence="2 3">DSM 45272</strain>
    </source>
</reference>
<evidence type="ECO:0000256" key="1">
    <source>
        <dbReference type="SAM" id="MobiDB-lite"/>
    </source>
</evidence>
<dbReference type="RefSeq" id="WP_184895345.1">
    <property type="nucleotide sequence ID" value="NZ_JACHMX010000001.1"/>
</dbReference>